<dbReference type="Pfam" id="PF03572">
    <property type="entry name" value="Peptidase_S41"/>
    <property type="match status" value="1"/>
</dbReference>
<feature type="signal peptide" evidence="1">
    <location>
        <begin position="1"/>
        <end position="19"/>
    </location>
</feature>
<dbReference type="EMBL" id="NGJN01000005">
    <property type="protein sequence ID" value="OZV68192.1"/>
    <property type="molecule type" value="Genomic_DNA"/>
</dbReference>
<proteinExistence type="predicted"/>
<dbReference type="InterPro" id="IPR029045">
    <property type="entry name" value="ClpP/crotonase-like_dom_sf"/>
</dbReference>
<dbReference type="AlphaFoldDB" id="A0A265USJ1"/>
<dbReference type="GO" id="GO:0008236">
    <property type="term" value="F:serine-type peptidase activity"/>
    <property type="evidence" value="ECO:0007669"/>
    <property type="project" value="InterPro"/>
</dbReference>
<gene>
    <name evidence="3" type="ORF">CA834_10230</name>
</gene>
<keyword evidence="4" id="KW-1185">Reference proteome</keyword>
<accession>A0A265USJ1</accession>
<dbReference type="GO" id="GO:0006508">
    <property type="term" value="P:proteolysis"/>
    <property type="evidence" value="ECO:0007669"/>
    <property type="project" value="InterPro"/>
</dbReference>
<feature type="domain" description="Tail specific protease" evidence="2">
    <location>
        <begin position="251"/>
        <end position="427"/>
    </location>
</feature>
<evidence type="ECO:0000259" key="2">
    <source>
        <dbReference type="Pfam" id="PF03572"/>
    </source>
</evidence>
<evidence type="ECO:0000256" key="1">
    <source>
        <dbReference type="SAM" id="SignalP"/>
    </source>
</evidence>
<feature type="chain" id="PRO_5012808666" evidence="1">
    <location>
        <begin position="20"/>
        <end position="504"/>
    </location>
</feature>
<keyword evidence="1" id="KW-0732">Signal</keyword>
<dbReference type="SUPFAM" id="SSF52096">
    <property type="entry name" value="ClpP/crotonase"/>
    <property type="match status" value="1"/>
</dbReference>
<dbReference type="InterPro" id="IPR005151">
    <property type="entry name" value="Tail-specific_protease"/>
</dbReference>
<dbReference type="Proteomes" id="UP000216840">
    <property type="component" value="Unassembled WGS sequence"/>
</dbReference>
<name>A0A265USJ1_9FLAO</name>
<protein>
    <submittedName>
        <fullName evidence="3">Peptidase</fullName>
    </submittedName>
</protein>
<organism evidence="3 4">
    <name type="scientific">Winogradskyella aurantia</name>
    <dbReference type="NCBI Taxonomy" id="1915063"/>
    <lineage>
        <taxon>Bacteria</taxon>
        <taxon>Pseudomonadati</taxon>
        <taxon>Bacteroidota</taxon>
        <taxon>Flavobacteriia</taxon>
        <taxon>Flavobacteriales</taxon>
        <taxon>Flavobacteriaceae</taxon>
        <taxon>Winogradskyella</taxon>
    </lineage>
</organism>
<evidence type="ECO:0000313" key="4">
    <source>
        <dbReference type="Proteomes" id="UP000216840"/>
    </source>
</evidence>
<dbReference type="Gene3D" id="3.90.226.10">
    <property type="entry name" value="2-enoyl-CoA Hydratase, Chain A, domain 1"/>
    <property type="match status" value="1"/>
</dbReference>
<reference evidence="3 4" key="1">
    <citation type="submission" date="2017-05" db="EMBL/GenBank/DDBJ databases">
        <title>The draft genome sequence of Idiomarina salinarum WNB302.</title>
        <authorList>
            <person name="Sun Y."/>
            <person name="Chen B."/>
            <person name="Du Z."/>
        </authorList>
    </citation>
    <scope>NUCLEOTIDE SEQUENCE [LARGE SCALE GENOMIC DNA]</scope>
    <source>
        <strain evidence="3 4">WNB302</strain>
    </source>
</reference>
<comment type="caution">
    <text evidence="3">The sequence shown here is derived from an EMBL/GenBank/DDBJ whole genome shotgun (WGS) entry which is preliminary data.</text>
</comment>
<evidence type="ECO:0000313" key="3">
    <source>
        <dbReference type="EMBL" id="OZV68192.1"/>
    </source>
</evidence>
<sequence>MIKTIFTFLFSILTIGGFAQSIDDPFSQKKMKKDFKIFKEIRIQANSGLYKYRTKEQIDSTYHWADQQIEKSSTYLDFYNIICQLTDYEGSLHNNTSLPKKYAKRLREENEGYFPYPIKWIDGKWLINYENGEVPLGTEIISINGIPISEVIENLYKYYTTDGRNITGKRIGIRTHFAKYFRFHYGQQQNFNVVFKRASSNETETKSLQSVSYKAYYQHFHSRYSKPYDHDYYKDLNENQKYRYKQIDASTGVLTINTFAMGSETTQEHKNYLAFLDSTFADIKAQKLKNLVVDVRQCGGGTDPNDVVTYSYLTQRKFQESKQVWISFNKIPLLKHFDSSVPKFLRPLGVGKFNRDFQNRFPKEKDGKYYISDEENEMKIREPNENAFTGNIYLLISPAVASAGSLFAAMVAGNKNTTVIGEETMGGYYGHNGHISFGYVLPKSKIITDFSIDNIEQDVPEKDNQSYDRGIIPDLEVSQTYQDFLAHRDTQMAFTLQLIETNEK</sequence>
<dbReference type="OrthoDB" id="5480566at2"/>